<feature type="compositionally biased region" description="Polar residues" evidence="6">
    <location>
        <begin position="25"/>
        <end position="49"/>
    </location>
</feature>
<evidence type="ECO:0000256" key="6">
    <source>
        <dbReference type="SAM" id="MobiDB-lite"/>
    </source>
</evidence>
<name>A0A8B8K764_ABRPR</name>
<keyword evidence="4" id="KW-0804">Transcription</keyword>
<dbReference type="RefSeq" id="XP_027339089.1">
    <property type="nucleotide sequence ID" value="XM_027483288.1"/>
</dbReference>
<dbReference type="InterPro" id="IPR003340">
    <property type="entry name" value="B3_DNA-bd"/>
</dbReference>
<dbReference type="GeneID" id="113852891"/>
<dbReference type="InterPro" id="IPR015300">
    <property type="entry name" value="DNA-bd_pseudobarrel_sf"/>
</dbReference>
<dbReference type="InterPro" id="IPR051442">
    <property type="entry name" value="B3_domain"/>
</dbReference>
<dbReference type="KEGG" id="aprc:113852891"/>
<evidence type="ECO:0000313" key="8">
    <source>
        <dbReference type="RefSeq" id="XP_027339089.1"/>
    </source>
</evidence>
<accession>A0A8B8K764</accession>
<evidence type="ECO:0000256" key="5">
    <source>
        <dbReference type="ARBA" id="ARBA00023242"/>
    </source>
</evidence>
<dbReference type="Gene3D" id="2.40.330.10">
    <property type="entry name" value="DNA-binding pseudobarrel domain"/>
    <property type="match status" value="1"/>
</dbReference>
<protein>
    <submittedName>
        <fullName evidence="8">B3 domain-containing protein At2g33720-like</fullName>
    </submittedName>
</protein>
<feature type="region of interest" description="Disordered" evidence="6">
    <location>
        <begin position="25"/>
        <end position="55"/>
    </location>
</feature>
<proteinExistence type="predicted"/>
<keyword evidence="7" id="KW-1185">Reference proteome</keyword>
<dbReference type="PANTHER" id="PTHR34269">
    <property type="entry name" value="TRANSCRIPTION FACTOR B3-DOMAIN FAMILY-RELATED"/>
    <property type="match status" value="1"/>
</dbReference>
<keyword evidence="3" id="KW-0238">DNA-binding</keyword>
<comment type="subcellular location">
    <subcellularLocation>
        <location evidence="1">Nucleus</location>
    </subcellularLocation>
</comment>
<dbReference type="GO" id="GO:0003677">
    <property type="term" value="F:DNA binding"/>
    <property type="evidence" value="ECO:0007669"/>
    <property type="project" value="UniProtKB-KW"/>
</dbReference>
<reference evidence="7" key="1">
    <citation type="journal article" date="2019" name="Toxins">
        <title>Detection of Abrin-Like and Prepropulchellin-Like Toxin Genes and Transcripts Using Whole Genome Sequencing and Full-Length Transcript Sequencing of Abrus precatorius.</title>
        <authorList>
            <person name="Hovde B.T."/>
            <person name="Daligault H.E."/>
            <person name="Hanschen E.R."/>
            <person name="Kunde Y.A."/>
            <person name="Johnson M.B."/>
            <person name="Starkenburg S.R."/>
            <person name="Johnson S.L."/>
        </authorList>
    </citation>
    <scope>NUCLEOTIDE SEQUENCE [LARGE SCALE GENOMIC DNA]</scope>
</reference>
<dbReference type="CDD" id="cd10017">
    <property type="entry name" value="B3_DNA"/>
    <property type="match status" value="1"/>
</dbReference>
<dbReference type="Proteomes" id="UP000694853">
    <property type="component" value="Unplaced"/>
</dbReference>
<gene>
    <name evidence="8" type="primary">LOC113852891</name>
</gene>
<evidence type="ECO:0000256" key="3">
    <source>
        <dbReference type="ARBA" id="ARBA00023125"/>
    </source>
</evidence>
<keyword evidence="2" id="KW-0805">Transcription regulation</keyword>
<dbReference type="SUPFAM" id="SSF101936">
    <property type="entry name" value="DNA-binding pseudobarrel domain"/>
    <property type="match status" value="1"/>
</dbReference>
<dbReference type="GO" id="GO:0005634">
    <property type="term" value="C:nucleus"/>
    <property type="evidence" value="ECO:0007669"/>
    <property type="project" value="UniProtKB-SubCell"/>
</dbReference>
<sequence>MHCQLKDPQNSPQGENDLSLLSSTFQSKSKNSGATTTTHYNPKTNSTKKTWWPNPNRRNLKKSHINCWDCSTSLELYDDPWKIKKVLTKSDVGKLNRLLFGADLLENLMLPVLGADAQRGMGTPIRVWDADTMTMHALILKRWASFQNFVLIGGWNRNFVKRRGLKKGDEIGLLWDSSTGCFHFSVLKRTE</sequence>
<reference evidence="8" key="2">
    <citation type="submission" date="2025-08" db="UniProtKB">
        <authorList>
            <consortium name="RefSeq"/>
        </authorList>
    </citation>
    <scope>IDENTIFICATION</scope>
    <source>
        <tissue evidence="8">Young leaves</tissue>
    </source>
</reference>
<dbReference type="PANTHER" id="PTHR34269:SF11">
    <property type="entry name" value="B3 DOMAIN PROTEIN"/>
    <property type="match status" value="1"/>
</dbReference>
<evidence type="ECO:0000256" key="2">
    <source>
        <dbReference type="ARBA" id="ARBA00023015"/>
    </source>
</evidence>
<keyword evidence="5" id="KW-0539">Nucleus</keyword>
<dbReference type="OrthoDB" id="1408268at2759"/>
<evidence type="ECO:0000256" key="1">
    <source>
        <dbReference type="ARBA" id="ARBA00004123"/>
    </source>
</evidence>
<organism evidence="7 8">
    <name type="scientific">Abrus precatorius</name>
    <name type="common">Indian licorice</name>
    <name type="synonym">Glycine abrus</name>
    <dbReference type="NCBI Taxonomy" id="3816"/>
    <lineage>
        <taxon>Eukaryota</taxon>
        <taxon>Viridiplantae</taxon>
        <taxon>Streptophyta</taxon>
        <taxon>Embryophyta</taxon>
        <taxon>Tracheophyta</taxon>
        <taxon>Spermatophyta</taxon>
        <taxon>Magnoliopsida</taxon>
        <taxon>eudicotyledons</taxon>
        <taxon>Gunneridae</taxon>
        <taxon>Pentapetalae</taxon>
        <taxon>rosids</taxon>
        <taxon>fabids</taxon>
        <taxon>Fabales</taxon>
        <taxon>Fabaceae</taxon>
        <taxon>Papilionoideae</taxon>
        <taxon>50 kb inversion clade</taxon>
        <taxon>NPAAA clade</taxon>
        <taxon>indigoferoid/millettioid clade</taxon>
        <taxon>Abreae</taxon>
        <taxon>Abrus</taxon>
    </lineage>
</organism>
<evidence type="ECO:0000256" key="4">
    <source>
        <dbReference type="ARBA" id="ARBA00023163"/>
    </source>
</evidence>
<dbReference type="AlphaFoldDB" id="A0A8B8K764"/>
<evidence type="ECO:0000313" key="7">
    <source>
        <dbReference type="Proteomes" id="UP000694853"/>
    </source>
</evidence>